<proteinExistence type="predicted"/>
<keyword evidence="2" id="KW-1185">Reference proteome</keyword>
<dbReference type="Proteomes" id="UP000257039">
    <property type="component" value="Unassembled WGS sequence"/>
</dbReference>
<evidence type="ECO:0000313" key="1">
    <source>
        <dbReference type="EMBL" id="RDH46109.1"/>
    </source>
</evidence>
<dbReference type="RefSeq" id="WP_094788921.1">
    <property type="nucleotide sequence ID" value="NZ_NDXW01000001.1"/>
</dbReference>
<dbReference type="EMBL" id="NDXW01000001">
    <property type="protein sequence ID" value="RDH46109.1"/>
    <property type="molecule type" value="Genomic_DNA"/>
</dbReference>
<protein>
    <submittedName>
        <fullName evidence="1">Uncharacterized protein</fullName>
    </submittedName>
</protein>
<comment type="caution">
    <text evidence="1">The sequence shown here is derived from an EMBL/GenBank/DDBJ whole genome shotgun (WGS) entry which is preliminary data.</text>
</comment>
<evidence type="ECO:0000313" key="2">
    <source>
        <dbReference type="Proteomes" id="UP000257039"/>
    </source>
</evidence>
<reference evidence="1 2" key="1">
    <citation type="submission" date="2017-04" db="EMBL/GenBank/DDBJ databases">
        <title>Draft genome sequence of Zooshikella ganghwensis VG4 isolated from Red Sea sediments.</title>
        <authorList>
            <person name="Rehman Z."/>
            <person name="Alam I."/>
            <person name="Kamau A."/>
            <person name="Bajic V."/>
            <person name="Leiknes T."/>
        </authorList>
    </citation>
    <scope>NUCLEOTIDE SEQUENCE [LARGE SCALE GENOMIC DNA]</scope>
    <source>
        <strain evidence="1 2">VG4</strain>
    </source>
</reference>
<dbReference type="AlphaFoldDB" id="A0A4P9VTC0"/>
<organism evidence="1 2">
    <name type="scientific">Zooshikella ganghwensis</name>
    <dbReference type="NCBI Taxonomy" id="202772"/>
    <lineage>
        <taxon>Bacteria</taxon>
        <taxon>Pseudomonadati</taxon>
        <taxon>Pseudomonadota</taxon>
        <taxon>Gammaproteobacteria</taxon>
        <taxon>Oceanospirillales</taxon>
        <taxon>Zooshikellaceae</taxon>
        <taxon>Zooshikella</taxon>
    </lineage>
</organism>
<sequence>MTTFEHNVINNWNDLNWRHDFLDEVVRHLSKTGDLEAFFDILKIIKTTLSEEETIEIYRKLQSSKRPTFEWKDDFIKIFSITDQNILPPPIMDEEEARKKMVESRIKAEKKLNEQLSNFKGDINGNIPF</sequence>
<name>A0A4P9VTC0_9GAMM</name>
<gene>
    <name evidence="1" type="ORF">B9G39_23130</name>
</gene>
<accession>A0A4P9VTC0</accession>